<organism evidence="2">
    <name type="scientific">marine sediment metagenome</name>
    <dbReference type="NCBI Taxonomy" id="412755"/>
    <lineage>
        <taxon>unclassified sequences</taxon>
        <taxon>metagenomes</taxon>
        <taxon>ecological metagenomes</taxon>
    </lineage>
</organism>
<proteinExistence type="predicted"/>
<keyword evidence="1" id="KW-0472">Membrane</keyword>
<gene>
    <name evidence="2" type="ORF">S03H2_44256</name>
</gene>
<sequence>MRGVPREDISRAALHFGIPESEVTDIHLSNLPERGYGLETGRAAGATGSSTIPWGWWVAGAVAAGFWGLLLYLVIKEK</sequence>
<protein>
    <submittedName>
        <fullName evidence="2">Uncharacterized protein</fullName>
    </submittedName>
</protein>
<name>X1JBL1_9ZZZZ</name>
<evidence type="ECO:0000313" key="2">
    <source>
        <dbReference type="EMBL" id="GAH75754.1"/>
    </source>
</evidence>
<dbReference type="EMBL" id="BARU01027657">
    <property type="protein sequence ID" value="GAH75754.1"/>
    <property type="molecule type" value="Genomic_DNA"/>
</dbReference>
<accession>X1JBL1</accession>
<evidence type="ECO:0000256" key="1">
    <source>
        <dbReference type="SAM" id="Phobius"/>
    </source>
</evidence>
<comment type="caution">
    <text evidence="2">The sequence shown here is derived from an EMBL/GenBank/DDBJ whole genome shotgun (WGS) entry which is preliminary data.</text>
</comment>
<keyword evidence="1" id="KW-1133">Transmembrane helix</keyword>
<reference evidence="2" key="1">
    <citation type="journal article" date="2014" name="Front. Microbiol.">
        <title>High frequency of phylogenetically diverse reductive dehalogenase-homologous genes in deep subseafloor sedimentary metagenomes.</title>
        <authorList>
            <person name="Kawai M."/>
            <person name="Futagami T."/>
            <person name="Toyoda A."/>
            <person name="Takaki Y."/>
            <person name="Nishi S."/>
            <person name="Hori S."/>
            <person name="Arai W."/>
            <person name="Tsubouchi T."/>
            <person name="Morono Y."/>
            <person name="Uchiyama I."/>
            <person name="Ito T."/>
            <person name="Fujiyama A."/>
            <person name="Inagaki F."/>
            <person name="Takami H."/>
        </authorList>
    </citation>
    <scope>NUCLEOTIDE SEQUENCE</scope>
    <source>
        <strain evidence="2">Expedition CK06-06</strain>
    </source>
</reference>
<feature type="transmembrane region" description="Helical" evidence="1">
    <location>
        <begin position="54"/>
        <end position="75"/>
    </location>
</feature>
<keyword evidence="1" id="KW-0812">Transmembrane</keyword>
<dbReference type="AlphaFoldDB" id="X1JBL1"/>